<evidence type="ECO:0000313" key="2">
    <source>
        <dbReference type="Proteomes" id="UP001600888"/>
    </source>
</evidence>
<accession>A0ABR4F1C8</accession>
<protein>
    <submittedName>
        <fullName evidence="1">Uncharacterized protein</fullName>
    </submittedName>
</protein>
<comment type="caution">
    <text evidence="1">The sequence shown here is derived from an EMBL/GenBank/DDBJ whole genome shotgun (WGS) entry which is preliminary data.</text>
</comment>
<keyword evidence="2" id="KW-1185">Reference proteome</keyword>
<name>A0ABR4F1C8_9PEZI</name>
<sequence length="111" mass="11481">MVGSHVSHRSHSGCFEIAVAQNLVKTNKPPLGVFKGDRVCTHVLETLALVVLQQAVPAAEVAIAEATVTHDSLCRLLAVGGGTSELLGSHGDVSGCRSTDLMVVVVVVGVR</sequence>
<gene>
    <name evidence="1" type="ORF">FJTKL_03876</name>
</gene>
<evidence type="ECO:0000313" key="1">
    <source>
        <dbReference type="EMBL" id="KAL2288501.1"/>
    </source>
</evidence>
<reference evidence="1 2" key="1">
    <citation type="submission" date="2024-03" db="EMBL/GenBank/DDBJ databases">
        <title>A high-quality draft genome sequence of Diaporthe vaccinii, a causative agent of upright dieback and viscid rot disease in cranberry plants.</title>
        <authorList>
            <person name="Sarrasin M."/>
            <person name="Lang B.F."/>
            <person name="Burger G."/>
        </authorList>
    </citation>
    <scope>NUCLEOTIDE SEQUENCE [LARGE SCALE GENOMIC DNA]</scope>
    <source>
        <strain evidence="1 2">IS7</strain>
    </source>
</reference>
<dbReference type="EMBL" id="JBAWTH010000016">
    <property type="protein sequence ID" value="KAL2288501.1"/>
    <property type="molecule type" value="Genomic_DNA"/>
</dbReference>
<proteinExistence type="predicted"/>
<organism evidence="1 2">
    <name type="scientific">Diaporthe vaccinii</name>
    <dbReference type="NCBI Taxonomy" id="105482"/>
    <lineage>
        <taxon>Eukaryota</taxon>
        <taxon>Fungi</taxon>
        <taxon>Dikarya</taxon>
        <taxon>Ascomycota</taxon>
        <taxon>Pezizomycotina</taxon>
        <taxon>Sordariomycetes</taxon>
        <taxon>Sordariomycetidae</taxon>
        <taxon>Diaporthales</taxon>
        <taxon>Diaporthaceae</taxon>
        <taxon>Diaporthe</taxon>
        <taxon>Diaporthe eres species complex</taxon>
    </lineage>
</organism>
<dbReference type="Proteomes" id="UP001600888">
    <property type="component" value="Unassembled WGS sequence"/>
</dbReference>